<evidence type="ECO:0000313" key="2">
    <source>
        <dbReference type="Proteomes" id="UP001637618"/>
    </source>
</evidence>
<sequence length="73" mass="8007">MQPNQNLRKGFGQRIRELRSSQGFSQEAFADKCGFVRTYMSRIETGTANPSLDAAKVLANGLGMTLSELLQGL</sequence>
<organism evidence="1 2">
    <name type="scientific">Pseudomonas imrae</name>
    <dbReference type="NCBI Taxonomy" id="2992837"/>
    <lineage>
        <taxon>Bacteria</taxon>
        <taxon>Pseudomonadati</taxon>
        <taxon>Pseudomonadota</taxon>
        <taxon>Gammaproteobacteria</taxon>
        <taxon>Pseudomonadales</taxon>
        <taxon>Pseudomonadaceae</taxon>
        <taxon>Pseudomonas</taxon>
    </lineage>
</organism>
<reference evidence="1" key="1">
    <citation type="submission" date="2022-11" db="EMBL/GenBank/DDBJ databases">
        <title>Draft genome sequences of strains of Pseudomonas imrae sp. nov.</title>
        <authorList>
            <person name="Salva Serra F."/>
            <person name="Nimje P."/>
            <person name="Moore E.R.B."/>
            <person name="Marathe N.P."/>
        </authorList>
    </citation>
    <scope>NUCLEOTIDE SEQUENCE</scope>
    <source>
        <strain evidence="1">15FMM2</strain>
    </source>
</reference>
<protein>
    <submittedName>
        <fullName evidence="1">Helix-turn-helix domain-containing protein</fullName>
    </submittedName>
</protein>
<dbReference type="Proteomes" id="UP001637618">
    <property type="component" value="Unassembled WGS sequence"/>
</dbReference>
<proteinExistence type="predicted"/>
<accession>A0ACC7PHA2</accession>
<dbReference type="EMBL" id="JAPEQY010000017">
    <property type="protein sequence ID" value="MFO2479713.1"/>
    <property type="molecule type" value="Genomic_DNA"/>
</dbReference>
<gene>
    <name evidence="1" type="ORF">OOJ96_20130</name>
</gene>
<name>A0ACC7PHA2_9PSED</name>
<keyword evidence="2" id="KW-1185">Reference proteome</keyword>
<comment type="caution">
    <text evidence="1">The sequence shown here is derived from an EMBL/GenBank/DDBJ whole genome shotgun (WGS) entry which is preliminary data.</text>
</comment>
<evidence type="ECO:0000313" key="1">
    <source>
        <dbReference type="EMBL" id="MFO2479713.1"/>
    </source>
</evidence>